<evidence type="ECO:0000313" key="4">
    <source>
        <dbReference type="Proteomes" id="UP001589611"/>
    </source>
</evidence>
<evidence type="ECO:0000313" key="3">
    <source>
        <dbReference type="EMBL" id="MFB9645384.1"/>
    </source>
</evidence>
<organism evidence="3 4">
    <name type="scientific">Microbacterium terregens</name>
    <dbReference type="NCBI Taxonomy" id="69363"/>
    <lineage>
        <taxon>Bacteria</taxon>
        <taxon>Bacillati</taxon>
        <taxon>Actinomycetota</taxon>
        <taxon>Actinomycetes</taxon>
        <taxon>Micrococcales</taxon>
        <taxon>Microbacteriaceae</taxon>
        <taxon>Microbacterium</taxon>
    </lineage>
</organism>
<feature type="region of interest" description="Disordered" evidence="1">
    <location>
        <begin position="203"/>
        <end position="223"/>
    </location>
</feature>
<dbReference type="RefSeq" id="WP_344714443.1">
    <property type="nucleotide sequence ID" value="NZ_BAAAWH010000001.1"/>
</dbReference>
<keyword evidence="4" id="KW-1185">Reference proteome</keyword>
<dbReference type="EMBL" id="JBHMBE010000002">
    <property type="protein sequence ID" value="MFB9645384.1"/>
    <property type="molecule type" value="Genomic_DNA"/>
</dbReference>
<feature type="compositionally biased region" description="Basic and acidic residues" evidence="1">
    <location>
        <begin position="203"/>
        <end position="217"/>
    </location>
</feature>
<sequence>MTAHSASALSVYQRVLGDRFALLDPSLRTYFGPLPHGMVGVGHGVFEFAGSRRRILTPAFAWMAWRHIIFPEHESAVPFTVVNSYGSDRTLTAVRTFFFARRTRVMADSMTVVGGQLVDRLGRRGGLEVTLGVSVRDGGLRMESGTLRLRIAGLRVRLPRIAIMTLDERAHPTEAGRQQIDARIRAPLLGEVFRYSGSFTYRQERARTPRHPMDERSGVGPSG</sequence>
<comment type="caution">
    <text evidence="3">The sequence shown here is derived from an EMBL/GenBank/DDBJ whole genome shotgun (WGS) entry which is preliminary data.</text>
</comment>
<feature type="domain" description="DUF4166" evidence="2">
    <location>
        <begin position="23"/>
        <end position="199"/>
    </location>
</feature>
<dbReference type="Proteomes" id="UP001589611">
    <property type="component" value="Unassembled WGS sequence"/>
</dbReference>
<proteinExistence type="predicted"/>
<evidence type="ECO:0000259" key="2">
    <source>
        <dbReference type="Pfam" id="PF13761"/>
    </source>
</evidence>
<evidence type="ECO:0000256" key="1">
    <source>
        <dbReference type="SAM" id="MobiDB-lite"/>
    </source>
</evidence>
<gene>
    <name evidence="3" type="ORF">ACFFPJ_06205</name>
</gene>
<protein>
    <submittedName>
        <fullName evidence="3">DUF4166 domain-containing protein</fullName>
    </submittedName>
</protein>
<accession>A0ABV5T261</accession>
<dbReference type="InterPro" id="IPR025311">
    <property type="entry name" value="DUF4166"/>
</dbReference>
<name>A0ABV5T261_9MICO</name>
<dbReference type="Pfam" id="PF13761">
    <property type="entry name" value="DUF4166"/>
    <property type="match status" value="1"/>
</dbReference>
<reference evidence="3 4" key="1">
    <citation type="submission" date="2024-09" db="EMBL/GenBank/DDBJ databases">
        <authorList>
            <person name="Sun Q."/>
            <person name="Mori K."/>
        </authorList>
    </citation>
    <scope>NUCLEOTIDE SEQUENCE [LARGE SCALE GENOMIC DNA]</scope>
    <source>
        <strain evidence="3 4">JCM 1342</strain>
    </source>
</reference>